<dbReference type="Pfam" id="PF13579">
    <property type="entry name" value="Glyco_trans_4_4"/>
    <property type="match status" value="1"/>
</dbReference>
<dbReference type="Pfam" id="PF00534">
    <property type="entry name" value="Glycos_transf_1"/>
    <property type="match status" value="1"/>
</dbReference>
<keyword evidence="1" id="KW-1133">Transmembrane helix</keyword>
<evidence type="ECO:0000313" key="5">
    <source>
        <dbReference type="Proteomes" id="UP000217265"/>
    </source>
</evidence>
<evidence type="ECO:0000313" key="4">
    <source>
        <dbReference type="EMBL" id="ATC63273.1"/>
    </source>
</evidence>
<accession>A0A290Q4B4</accession>
<dbReference type="KEGG" id="vbh:CMV30_04500"/>
<gene>
    <name evidence="4" type="ORF">CMV30_04500</name>
</gene>
<dbReference type="EMBL" id="CP023344">
    <property type="protein sequence ID" value="ATC63273.1"/>
    <property type="molecule type" value="Genomic_DNA"/>
</dbReference>
<feature type="domain" description="Glycosyltransferase subfamily 4-like N-terminal" evidence="3">
    <location>
        <begin position="17"/>
        <end position="202"/>
    </location>
</feature>
<dbReference type="PANTHER" id="PTHR45947">
    <property type="entry name" value="SULFOQUINOVOSYL TRANSFERASE SQD2"/>
    <property type="match status" value="1"/>
</dbReference>
<proteinExistence type="predicted"/>
<keyword evidence="1" id="KW-0812">Transmembrane</keyword>
<reference evidence="4 5" key="1">
    <citation type="submission" date="2017-09" db="EMBL/GenBank/DDBJ databases">
        <title>Complete genome sequence of Verrucomicrobial strain HZ-65, isolated from freshwater.</title>
        <authorList>
            <person name="Choi A."/>
        </authorList>
    </citation>
    <scope>NUCLEOTIDE SEQUENCE [LARGE SCALE GENOMIC DNA]</scope>
    <source>
        <strain evidence="4 5">HZ-65</strain>
    </source>
</reference>
<dbReference type="InterPro" id="IPR050194">
    <property type="entry name" value="Glycosyltransferase_grp1"/>
</dbReference>
<dbReference type="InterPro" id="IPR028098">
    <property type="entry name" value="Glyco_trans_4-like_N"/>
</dbReference>
<feature type="domain" description="Glycosyl transferase family 1" evidence="2">
    <location>
        <begin position="219"/>
        <end position="385"/>
    </location>
</feature>
<dbReference type="CDD" id="cd03794">
    <property type="entry name" value="GT4_WbuB-like"/>
    <property type="match status" value="1"/>
</dbReference>
<dbReference type="PANTHER" id="PTHR45947:SF3">
    <property type="entry name" value="SULFOQUINOVOSYL TRANSFERASE SQD2"/>
    <property type="match status" value="1"/>
</dbReference>
<dbReference type="InterPro" id="IPR001296">
    <property type="entry name" value="Glyco_trans_1"/>
</dbReference>
<feature type="transmembrane region" description="Helical" evidence="1">
    <location>
        <begin position="109"/>
        <end position="126"/>
    </location>
</feature>
<keyword evidence="5" id="KW-1185">Reference proteome</keyword>
<evidence type="ECO:0000259" key="2">
    <source>
        <dbReference type="Pfam" id="PF00534"/>
    </source>
</evidence>
<keyword evidence="1" id="KW-0472">Membrane</keyword>
<dbReference type="Proteomes" id="UP000217265">
    <property type="component" value="Chromosome"/>
</dbReference>
<dbReference type="NCBIfam" id="NF007640">
    <property type="entry name" value="PRK10307.1"/>
    <property type="match status" value="1"/>
</dbReference>
<evidence type="ECO:0000256" key="1">
    <source>
        <dbReference type="SAM" id="Phobius"/>
    </source>
</evidence>
<dbReference type="GO" id="GO:0016758">
    <property type="term" value="F:hexosyltransferase activity"/>
    <property type="evidence" value="ECO:0007669"/>
    <property type="project" value="TreeGrafter"/>
</dbReference>
<dbReference type="OrthoDB" id="9811902at2"/>
<protein>
    <submittedName>
        <fullName evidence="4">Colanic acid biosynthesis glycosyltransferase WcaI</fullName>
    </submittedName>
</protein>
<dbReference type="SUPFAM" id="SSF53756">
    <property type="entry name" value="UDP-Glycosyltransferase/glycogen phosphorylase"/>
    <property type="match status" value="1"/>
</dbReference>
<name>A0A290Q4B4_9BACT</name>
<dbReference type="Gene3D" id="3.40.50.2000">
    <property type="entry name" value="Glycogen Phosphorylase B"/>
    <property type="match status" value="2"/>
</dbReference>
<organism evidence="4 5">
    <name type="scientific">Nibricoccus aquaticus</name>
    <dbReference type="NCBI Taxonomy" id="2576891"/>
    <lineage>
        <taxon>Bacteria</taxon>
        <taxon>Pseudomonadati</taxon>
        <taxon>Verrucomicrobiota</taxon>
        <taxon>Opitutia</taxon>
        <taxon>Opitutales</taxon>
        <taxon>Opitutaceae</taxon>
        <taxon>Nibricoccus</taxon>
    </lineage>
</organism>
<sequence>MHVKITVWGINYDPEPTGIGPFNTDLCVWLAAHGHVVTMLSTFPYYPWWKKRAEDKGKVHERAVVSGVTLHRCWHYVPEKPSTVKRLIHELSFVATSTWRALWTEKPDVYFVVSPSLFLGIGAFIASRLKRRPFVFHVQDLQPDAALGLGMIKPGLSVKMLYALEKWSYRRAALVSGISGGMIEAYRRKGVPEGKIYLFPNWIPDVAPDVSANAGGASFRREYGIGAETPLIAYSGNVGMKQGLEVVVEAARGGAAHWAICGEGAAKPALEAAIAADPESGARLYPLQPDDRYKALLREADVSLITQQKGTGQFFFPSKLLSILQYGRPVLAVADEASELARAAREGGFGIVVEPGDAAGLRAAAQEIIGASAEQKAEWARRGRAWVDQFRRSRVLGEFEARLEKVAAR</sequence>
<keyword evidence="4" id="KW-0808">Transferase</keyword>
<evidence type="ECO:0000259" key="3">
    <source>
        <dbReference type="Pfam" id="PF13579"/>
    </source>
</evidence>
<dbReference type="AlphaFoldDB" id="A0A290Q4B4"/>